<proteinExistence type="predicted"/>
<organism evidence="1 2">
    <name type="scientific">Paenibacillus macerans</name>
    <name type="common">Bacillus macerans</name>
    <dbReference type="NCBI Taxonomy" id="44252"/>
    <lineage>
        <taxon>Bacteria</taxon>
        <taxon>Bacillati</taxon>
        <taxon>Bacillota</taxon>
        <taxon>Bacilli</taxon>
        <taxon>Bacillales</taxon>
        <taxon>Paenibacillaceae</taxon>
        <taxon>Paenibacillus</taxon>
    </lineage>
</organism>
<keyword evidence="2" id="KW-1185">Reference proteome</keyword>
<dbReference type="EMBL" id="JMQA01000050">
    <property type="protein sequence ID" value="KFM93967.1"/>
    <property type="molecule type" value="Genomic_DNA"/>
</dbReference>
<accession>A0A090Y815</accession>
<gene>
    <name evidence="1" type="ORF">DJ90_6486</name>
</gene>
<sequence length="96" mass="11295">MACDQPAVRDRRNRHTNAQQLLPHCFFLSLQAQPTAPGVFVQIRLQMLQSQGSIRTLQRFPRLSYHFPQGHIQPKGLRERLHRRCMDIHMPANKRD</sequence>
<evidence type="ECO:0000313" key="2">
    <source>
        <dbReference type="Proteomes" id="UP000029278"/>
    </source>
</evidence>
<dbReference type="AlphaFoldDB" id="A0A090Y815"/>
<name>A0A090Y815_PAEMA</name>
<protein>
    <submittedName>
        <fullName evidence="1">Uncharacterized protein</fullName>
    </submittedName>
</protein>
<comment type="caution">
    <text evidence="1">The sequence shown here is derived from an EMBL/GenBank/DDBJ whole genome shotgun (WGS) entry which is preliminary data.</text>
</comment>
<dbReference type="Proteomes" id="UP000029278">
    <property type="component" value="Unassembled WGS sequence"/>
</dbReference>
<evidence type="ECO:0000313" key="1">
    <source>
        <dbReference type="EMBL" id="KFM93967.1"/>
    </source>
</evidence>
<reference evidence="1 2" key="1">
    <citation type="submission" date="2014-04" db="EMBL/GenBank/DDBJ databases">
        <authorList>
            <person name="Bishop-Lilly K.A."/>
            <person name="Broomall S.M."/>
            <person name="Chain P.S."/>
            <person name="Chertkov O."/>
            <person name="Coyne S.R."/>
            <person name="Daligault H.E."/>
            <person name="Davenport K.W."/>
            <person name="Erkkila T."/>
            <person name="Frey K.G."/>
            <person name="Gibbons H.S."/>
            <person name="Gu W."/>
            <person name="Jaissle J."/>
            <person name="Johnson S.L."/>
            <person name="Koroleva G.I."/>
            <person name="Ladner J.T."/>
            <person name="Lo C.-C."/>
            <person name="Minogue T.D."/>
            <person name="Munk C."/>
            <person name="Palacios G.F."/>
            <person name="Redden C.L."/>
            <person name="Rosenzweig C.N."/>
            <person name="Scholz M.B."/>
            <person name="Teshima H."/>
            <person name="Xu Y."/>
        </authorList>
    </citation>
    <scope>NUCLEOTIDE SEQUENCE [LARGE SCALE GENOMIC DNA]</scope>
    <source>
        <strain evidence="1 2">8244</strain>
    </source>
</reference>
<dbReference type="HOGENOM" id="CLU_2357059_0_0_9"/>